<organism evidence="1 2">
    <name type="scientific">Erwinia piriflorinigrans CFBP 5888</name>
    <dbReference type="NCBI Taxonomy" id="1161919"/>
    <lineage>
        <taxon>Bacteria</taxon>
        <taxon>Pseudomonadati</taxon>
        <taxon>Pseudomonadota</taxon>
        <taxon>Gammaproteobacteria</taxon>
        <taxon>Enterobacterales</taxon>
        <taxon>Erwiniaceae</taxon>
        <taxon>Erwinia</taxon>
    </lineage>
</organism>
<gene>
    <name evidence="1" type="ORF">EPIR_0570</name>
</gene>
<dbReference type="AlphaFoldDB" id="V5Z3P1"/>
<proteinExistence type="predicted"/>
<sequence length="62" mass="6861">MVAPLTPDELVSPHLLEPCKAPIFTVGAWGDYPDYVSLLQLALDKCNTDKAAIARLLRIKMH</sequence>
<dbReference type="Proteomes" id="UP000018217">
    <property type="component" value="Unassembled WGS sequence"/>
</dbReference>
<protein>
    <submittedName>
        <fullName evidence="1">Uncharacterized protein</fullName>
    </submittedName>
</protein>
<comment type="caution">
    <text evidence="1">The sequence shown here is derived from an EMBL/GenBank/DDBJ whole genome shotgun (WGS) entry which is preliminary data.</text>
</comment>
<reference evidence="1 2" key="1">
    <citation type="journal article" date="2013" name="Syst. Appl. Microbiol.">
        <title>Phylogenetic position and virulence apparatus of the pear flower necrosis pathogen Erwinia piriflorinigrans CFBP 5888T as assessed by comparative genomics.</title>
        <authorList>
            <person name="Smits T.H."/>
            <person name="Rezzonico F."/>
            <person name="Lopez M.M."/>
            <person name="Blom J."/>
            <person name="Goesmann A."/>
            <person name="Frey J.E."/>
            <person name="Duffy B."/>
        </authorList>
    </citation>
    <scope>NUCLEOTIDE SEQUENCE [LARGE SCALE GENOMIC DNA]</scope>
    <source>
        <strain evidence="2">CFBP5888</strain>
    </source>
</reference>
<evidence type="ECO:0000313" key="2">
    <source>
        <dbReference type="Proteomes" id="UP000018217"/>
    </source>
</evidence>
<dbReference type="Pfam" id="PF23793">
    <property type="entry name" value="LysC"/>
    <property type="match status" value="1"/>
</dbReference>
<dbReference type="InterPro" id="IPR058979">
    <property type="entry name" value="LysC-like"/>
</dbReference>
<dbReference type="STRING" id="1161919.EPIR_0570"/>
<accession>V5Z3P1</accession>
<dbReference type="EMBL" id="CAHS01000006">
    <property type="protein sequence ID" value="CCG85935.1"/>
    <property type="molecule type" value="Genomic_DNA"/>
</dbReference>
<evidence type="ECO:0000313" key="1">
    <source>
        <dbReference type="EMBL" id="CCG85935.1"/>
    </source>
</evidence>
<name>V5Z3P1_9GAMM</name>
<keyword evidence="2" id="KW-1185">Reference proteome</keyword>